<evidence type="ECO:0000313" key="7">
    <source>
        <dbReference type="EMBL" id="WXB17987.1"/>
    </source>
</evidence>
<feature type="compositionally biased region" description="Basic residues" evidence="5">
    <location>
        <begin position="322"/>
        <end position="333"/>
    </location>
</feature>
<proteinExistence type="inferred from homology"/>
<organism evidence="7 8">
    <name type="scientific">Pendulispora albinea</name>
    <dbReference type="NCBI Taxonomy" id="2741071"/>
    <lineage>
        <taxon>Bacteria</taxon>
        <taxon>Pseudomonadati</taxon>
        <taxon>Myxococcota</taxon>
        <taxon>Myxococcia</taxon>
        <taxon>Myxococcales</taxon>
        <taxon>Sorangiineae</taxon>
        <taxon>Pendulisporaceae</taxon>
        <taxon>Pendulispora</taxon>
    </lineage>
</organism>
<keyword evidence="2" id="KW-0805">Transcription regulation</keyword>
<dbReference type="RefSeq" id="WP_394827629.1">
    <property type="nucleotide sequence ID" value="NZ_CP089984.1"/>
</dbReference>
<gene>
    <name evidence="7" type="ORF">LZC94_12065</name>
</gene>
<protein>
    <submittedName>
        <fullName evidence="7">LysR family transcriptional regulator</fullName>
    </submittedName>
</protein>
<dbReference type="Gene3D" id="3.40.190.10">
    <property type="entry name" value="Periplasmic binding protein-like II"/>
    <property type="match status" value="2"/>
</dbReference>
<accession>A0ABZ2M4S5</accession>
<feature type="compositionally biased region" description="Basic and acidic residues" evidence="5">
    <location>
        <begin position="305"/>
        <end position="321"/>
    </location>
</feature>
<dbReference type="Gene3D" id="1.10.10.10">
    <property type="entry name" value="Winged helix-like DNA-binding domain superfamily/Winged helix DNA-binding domain"/>
    <property type="match status" value="1"/>
</dbReference>
<dbReference type="SUPFAM" id="SSF53850">
    <property type="entry name" value="Periplasmic binding protein-like II"/>
    <property type="match status" value="1"/>
</dbReference>
<evidence type="ECO:0000313" key="8">
    <source>
        <dbReference type="Proteomes" id="UP001370348"/>
    </source>
</evidence>
<evidence type="ECO:0000256" key="2">
    <source>
        <dbReference type="ARBA" id="ARBA00023015"/>
    </source>
</evidence>
<sequence length="333" mass="36837">MNEDYGRNLNLNLLRVFVVVADCGSVTAAASQLYLTQPAISAALRRLTESVGAPLFMRQGRGLVLTHRGASLLATVRPHLSALVEAALDPAPFDPRTSEHILRLGFADAMEASLLPGLLRALEREAPRMRVISVPIQFRTVAAALMSRQIDAAITVADEMPPGIERRPLSKGSFVCLYDPRHVRLKKPLRERDYFARDHVIVSYNADLRGIVEDMLHKKRKVRCSVASFANVGAIVDGSSLLATVPHDVAHQICATRPHLRTMALPFDLGGAPLELLWHGADDDAAGRFIREKIIALAERGKHYSDENVRSRATRRSDRPPPHRRHRSDRASS</sequence>
<dbReference type="EMBL" id="CP089984">
    <property type="protein sequence ID" value="WXB17987.1"/>
    <property type="molecule type" value="Genomic_DNA"/>
</dbReference>
<dbReference type="InterPro" id="IPR000847">
    <property type="entry name" value="LysR_HTH_N"/>
</dbReference>
<dbReference type="SUPFAM" id="SSF46785">
    <property type="entry name" value="Winged helix' DNA-binding domain"/>
    <property type="match status" value="1"/>
</dbReference>
<evidence type="ECO:0000256" key="3">
    <source>
        <dbReference type="ARBA" id="ARBA00023125"/>
    </source>
</evidence>
<dbReference type="InterPro" id="IPR036388">
    <property type="entry name" value="WH-like_DNA-bd_sf"/>
</dbReference>
<keyword evidence="8" id="KW-1185">Reference proteome</keyword>
<dbReference type="Proteomes" id="UP001370348">
    <property type="component" value="Chromosome"/>
</dbReference>
<evidence type="ECO:0000256" key="4">
    <source>
        <dbReference type="ARBA" id="ARBA00023163"/>
    </source>
</evidence>
<dbReference type="PANTHER" id="PTHR30118">
    <property type="entry name" value="HTH-TYPE TRANSCRIPTIONAL REGULATOR LEUO-RELATED"/>
    <property type="match status" value="1"/>
</dbReference>
<dbReference type="InterPro" id="IPR050389">
    <property type="entry name" value="LysR-type_TF"/>
</dbReference>
<comment type="similarity">
    <text evidence="1">Belongs to the LysR transcriptional regulatory family.</text>
</comment>
<evidence type="ECO:0000256" key="5">
    <source>
        <dbReference type="SAM" id="MobiDB-lite"/>
    </source>
</evidence>
<evidence type="ECO:0000256" key="1">
    <source>
        <dbReference type="ARBA" id="ARBA00009437"/>
    </source>
</evidence>
<evidence type="ECO:0000259" key="6">
    <source>
        <dbReference type="PROSITE" id="PS50931"/>
    </source>
</evidence>
<reference evidence="7 8" key="1">
    <citation type="submission" date="2021-12" db="EMBL/GenBank/DDBJ databases">
        <title>Discovery of the Pendulisporaceae a myxobacterial family with distinct sporulation behavior and unique specialized metabolism.</title>
        <authorList>
            <person name="Garcia R."/>
            <person name="Popoff A."/>
            <person name="Bader C.D."/>
            <person name="Loehr J."/>
            <person name="Walesch S."/>
            <person name="Walt C."/>
            <person name="Boldt J."/>
            <person name="Bunk B."/>
            <person name="Haeckl F.J.F.P.J."/>
            <person name="Gunesch A.P."/>
            <person name="Birkelbach J."/>
            <person name="Nuebel U."/>
            <person name="Pietschmann T."/>
            <person name="Bach T."/>
            <person name="Mueller R."/>
        </authorList>
    </citation>
    <scope>NUCLEOTIDE SEQUENCE [LARGE SCALE GENOMIC DNA]</scope>
    <source>
        <strain evidence="7 8">MSr11954</strain>
    </source>
</reference>
<feature type="domain" description="HTH lysR-type" evidence="6">
    <location>
        <begin position="9"/>
        <end position="66"/>
    </location>
</feature>
<dbReference type="PROSITE" id="PS50931">
    <property type="entry name" value="HTH_LYSR"/>
    <property type="match status" value="1"/>
</dbReference>
<name>A0ABZ2M4S5_9BACT</name>
<dbReference type="InterPro" id="IPR036390">
    <property type="entry name" value="WH_DNA-bd_sf"/>
</dbReference>
<feature type="region of interest" description="Disordered" evidence="5">
    <location>
        <begin position="305"/>
        <end position="333"/>
    </location>
</feature>
<dbReference type="InterPro" id="IPR005119">
    <property type="entry name" value="LysR_subst-bd"/>
</dbReference>
<dbReference type="Pfam" id="PF03466">
    <property type="entry name" value="LysR_substrate"/>
    <property type="match status" value="1"/>
</dbReference>
<keyword evidence="4" id="KW-0804">Transcription</keyword>
<keyword evidence="3" id="KW-0238">DNA-binding</keyword>
<dbReference type="PANTHER" id="PTHR30118:SF15">
    <property type="entry name" value="TRANSCRIPTIONAL REGULATORY PROTEIN"/>
    <property type="match status" value="1"/>
</dbReference>
<dbReference type="Pfam" id="PF00126">
    <property type="entry name" value="HTH_1"/>
    <property type="match status" value="1"/>
</dbReference>
<dbReference type="PRINTS" id="PR00039">
    <property type="entry name" value="HTHLYSR"/>
</dbReference>